<proteinExistence type="predicted"/>
<dbReference type="Pfam" id="PF10441">
    <property type="entry name" value="Urb2"/>
    <property type="match status" value="1"/>
</dbReference>
<reference evidence="3" key="1">
    <citation type="journal article" date="2016" name="Nat. Genet.">
        <title>A high-quality carrot genome assembly provides new insights into carotenoid accumulation and asterid genome evolution.</title>
        <authorList>
            <person name="Iorizzo M."/>
            <person name="Ellison S."/>
            <person name="Senalik D."/>
            <person name="Zeng P."/>
            <person name="Satapoomin P."/>
            <person name="Huang J."/>
            <person name="Bowman M."/>
            <person name="Iovene M."/>
            <person name="Sanseverino W."/>
            <person name="Cavagnaro P."/>
            <person name="Yildiz M."/>
            <person name="Macko-Podgorni A."/>
            <person name="Moranska E."/>
            <person name="Grzebelus E."/>
            <person name="Grzebelus D."/>
            <person name="Ashrafi H."/>
            <person name="Zheng Z."/>
            <person name="Cheng S."/>
            <person name="Spooner D."/>
            <person name="Van Deynze A."/>
            <person name="Simon P."/>
        </authorList>
    </citation>
    <scope>NUCLEOTIDE SEQUENCE</scope>
    <source>
        <tissue evidence="3">Leaf</tissue>
    </source>
</reference>
<dbReference type="PANTHER" id="PTHR15682">
    <property type="entry name" value="UNHEALTHY RIBOSOME BIOGENESIS PROTEIN 2 HOMOLOG"/>
    <property type="match status" value="1"/>
</dbReference>
<evidence type="ECO:0000259" key="2">
    <source>
        <dbReference type="Pfam" id="PF10441"/>
    </source>
</evidence>
<name>A0AAF0X4P9_DAUCS</name>
<keyword evidence="4" id="KW-1185">Reference proteome</keyword>
<dbReference type="KEGG" id="dcr:108223010"/>
<accession>A0AAF0X4P9</accession>
<evidence type="ECO:0000313" key="4">
    <source>
        <dbReference type="Proteomes" id="UP000077755"/>
    </source>
</evidence>
<dbReference type="InterPro" id="IPR018849">
    <property type="entry name" value="Urb2/Npa2_C"/>
</dbReference>
<feature type="domain" description="Nucleolar 27S pre-rRNA processing Urb2/Npa2 C-terminal" evidence="2">
    <location>
        <begin position="1840"/>
        <end position="2016"/>
    </location>
</feature>
<protein>
    <recommendedName>
        <fullName evidence="2">Nucleolar 27S pre-rRNA processing Urb2/Npa2 C-terminal domain-containing protein</fullName>
    </recommendedName>
</protein>
<feature type="region of interest" description="Disordered" evidence="1">
    <location>
        <begin position="400"/>
        <end position="435"/>
    </location>
</feature>
<dbReference type="InterPro" id="IPR052609">
    <property type="entry name" value="Ribosome_Biogenesis_Reg"/>
</dbReference>
<dbReference type="GO" id="GO:0042254">
    <property type="term" value="P:ribosome biogenesis"/>
    <property type="evidence" value="ECO:0007669"/>
    <property type="project" value="TreeGrafter"/>
</dbReference>
<feature type="compositionally biased region" description="Polar residues" evidence="1">
    <location>
        <begin position="414"/>
        <end position="425"/>
    </location>
</feature>
<dbReference type="PANTHER" id="PTHR15682:SF2">
    <property type="entry name" value="UNHEALTHY RIBOSOME BIOGENESIS PROTEIN 2 HOMOLOG"/>
    <property type="match status" value="1"/>
</dbReference>
<organism evidence="3 4">
    <name type="scientific">Daucus carota subsp. sativus</name>
    <name type="common">Carrot</name>
    <dbReference type="NCBI Taxonomy" id="79200"/>
    <lineage>
        <taxon>Eukaryota</taxon>
        <taxon>Viridiplantae</taxon>
        <taxon>Streptophyta</taxon>
        <taxon>Embryophyta</taxon>
        <taxon>Tracheophyta</taxon>
        <taxon>Spermatophyta</taxon>
        <taxon>Magnoliopsida</taxon>
        <taxon>eudicotyledons</taxon>
        <taxon>Gunneridae</taxon>
        <taxon>Pentapetalae</taxon>
        <taxon>asterids</taxon>
        <taxon>campanulids</taxon>
        <taxon>Apiales</taxon>
        <taxon>Apiaceae</taxon>
        <taxon>Apioideae</taxon>
        <taxon>Scandiceae</taxon>
        <taxon>Daucinae</taxon>
        <taxon>Daucus</taxon>
        <taxon>Daucus sect. Daucus</taxon>
    </lineage>
</organism>
<evidence type="ECO:0000256" key="1">
    <source>
        <dbReference type="SAM" id="MobiDB-lite"/>
    </source>
</evidence>
<feature type="compositionally biased region" description="Basic residues" evidence="1">
    <location>
        <begin position="7"/>
        <end position="17"/>
    </location>
</feature>
<dbReference type="GO" id="GO:0005730">
    <property type="term" value="C:nucleolus"/>
    <property type="evidence" value="ECO:0007669"/>
    <property type="project" value="TreeGrafter"/>
</dbReference>
<sequence length="2017" mass="227094">MADEQKQHKKNKKRKNRSSGVEFEQEQSKAPRFDEQEEELKLEAPWTNLQLILSIENQKIDTLRKVELAYAYVKSRVSEAESSGTEERETVRISRVVVSVSNWIQSLLISSGKRIIAKRKFESELCLDYRCWEIFRFCLDESVKQKVSLGLSKDLLQVIQCIAGDVSFRLGDASLRIQVRDLESGVLEFYNTVLGCISSIFMSHGGISNENLNLWVSTVGVVLNLVKTILQDKLDDSKIGVFVLNFSCVVIKPFAKFLKLHPTKDNFKCFVKDLLEPLLYMLDVLHPFTNDHGWEGNLWKLIKEVLSQGLFHPNHIDGLMSVQSLNKYMTSSDYQSIKDSKMLNKKNKKCSKMVAESYHRQFFDKMEEMMTGTNALAVGNVGELFCSYVDCIKKQKGLSSVGGGASGQLPDEPSAQTAKVSSRNGNVDMENGHHESRLDSETRKLLFDFFVQLMEPFLGEIHSYLQNEPEVGPILSTAHCTIKSINKLLVSFVHENVYVRTEDTSDGACLNFLKAVYDMIRSLSARVQHIFPSMIDSNERIHNEVIVLIFKELISTLKCLLEIEYEVFGDDLESLWRMMISLGASALVLTDNNPEQSVLTLEIIQFGIQLISIFGQLRQVNNAVFTLCKAVRRLLLSVGDGQVCFSHIWKPSLYCESCVKFLGMVLCSPDFRISICDAIMSIPEGQVSGFVQLFTTDVSESLVWMKGNCSTNARTKHGELDPDNCSSPCFKLKAEVLGRSLSELYSLILDSVTATTGNSTLVGVAVKDLIAKIRPNMRCLVEKELDLVDIQLDSVYVFLSTLTGRTIAMGDECKHVYVSTHWVVLFFFRLYMSSKSLYRQAVSLVPPDISRKMSKGMGDSLTAYSGCDLLKRTNGTDEGYYSWIVQPSASLLSTINAVLHICIQNSVADHSSLIYVFINMTIQRLVELNRLIKSFKYLRQRVSALKHEAKELTNFLMEYIPVFDKILLPISSANDVNDSEMSVQRSLGKDGWDFSVGAVNKKSLPTATWWIICQNIDVWCAYPAKEKLKMFLSLLIQSSLPSSENNFKVFGKHTTDKHGHIKAITAHQISSELLRNAVLYEQKFVRRHMASGLCEIMEELVSSISIVEPNSCSSNMSHVLKVKIKDCQSLLKFLCWIPKGFIKSKSLSDYTSCIINLERRLQGSFIEISSALQPYECHELFRLFMLCRKALNKLTMASEKRMEPCHFISTPIYHDTLFQTSGLSMSLSAVIGLQDMFPDCVSESNRTIISLMDHTSYMVLTFSKDQFIHAIKPLMNSVKPCKDMNNEDSCLDSASNLDAWKTIVSYTESIKEQARTALISLKEFLSGRDATGFTAQEVKLFSPTISCIQGVLWGLASALDEIDGERCHLKSKLSRWKCEPFFKIRTCIDTFAEFISSFLNYMFLEDGKLPQRSFETIDLSISKGHGDFLCLKEPSSKVCDDDADYHEKQQISRNAEGHSASTINQKSNTRARVRLKNEDVATFWTKIELFERQYLKKSLLLGFLRGENLEAATFLRQLFITYSAILRINLHIKNIFFSASLVPSLVSIAEVLLLEFSNMAESPDAFCFVWLDGIAKFLEELGRQLYSADATLTQNLYVKLINIHLRAIGKCIALQGKGATLASHETESSIKTLDDQTKLSKSAHGQHSLNELKARLRMSFRVFVEISSELHLSSAIQAIERAVVGLEEGSKSNYEICAGNSKEGKISSTVAAGVDCFDLFLEYVKGSKRLLVVKGHIQNIVSALFNIILHLHGPILFFANTNPCSADATPDSGSVILMIIEVLTRVFGKHSLPQVDGCYVSQSLRISGGLFQNILELKVFKANAQSNHLLIPASVGSEISESMKACAIDRQFVIELYAACCRLLCTVLKHYKSESQRCSALLEDAVRVLLCCLEMVEVDPGTTKDYFAWEVQEGIRCAYFLRRIYEEVRQQKDVLGCCCFQLLSGYIRIYSGYGPFKLGIRRDIDEALRPGIYALIDACSADDLQRMHTVFGEGPCRSTLATLQHDYKLNFQYEGKV</sequence>
<gene>
    <name evidence="3" type="ORF">DCAR_0519733</name>
</gene>
<feature type="compositionally biased region" description="Basic and acidic residues" evidence="1">
    <location>
        <begin position="26"/>
        <end position="37"/>
    </location>
</feature>
<dbReference type="Proteomes" id="UP000077755">
    <property type="component" value="Chromosome 5"/>
</dbReference>
<reference evidence="3" key="2">
    <citation type="submission" date="2022-03" db="EMBL/GenBank/DDBJ databases">
        <title>Draft title - Genomic analysis of global carrot germplasm unveils the trajectory of domestication and the origin of high carotenoid orange carrot.</title>
        <authorList>
            <person name="Iorizzo M."/>
            <person name="Ellison S."/>
            <person name="Senalik D."/>
            <person name="Macko-Podgorni A."/>
            <person name="Grzebelus D."/>
            <person name="Bostan H."/>
            <person name="Rolling W."/>
            <person name="Curaba J."/>
            <person name="Simon P."/>
        </authorList>
    </citation>
    <scope>NUCLEOTIDE SEQUENCE</scope>
    <source>
        <tissue evidence="3">Leaf</tissue>
    </source>
</reference>
<dbReference type="EMBL" id="CP093347">
    <property type="protein sequence ID" value="WOH00374.1"/>
    <property type="molecule type" value="Genomic_DNA"/>
</dbReference>
<feature type="region of interest" description="Disordered" evidence="1">
    <location>
        <begin position="1"/>
        <end position="37"/>
    </location>
</feature>
<evidence type="ECO:0000313" key="3">
    <source>
        <dbReference type="EMBL" id="WOH00374.1"/>
    </source>
</evidence>